<dbReference type="PROSITE" id="PS50885">
    <property type="entry name" value="HAMP"/>
    <property type="match status" value="1"/>
</dbReference>
<organism evidence="20 21">
    <name type="scientific">Paenibacillus odorifer</name>
    <dbReference type="NCBI Taxonomy" id="189426"/>
    <lineage>
        <taxon>Bacteria</taxon>
        <taxon>Bacillati</taxon>
        <taxon>Bacillota</taxon>
        <taxon>Bacilli</taxon>
        <taxon>Bacillales</taxon>
        <taxon>Paenibacillaceae</taxon>
        <taxon>Paenibacillus</taxon>
    </lineage>
</organism>
<evidence type="ECO:0000259" key="18">
    <source>
        <dbReference type="PROSITE" id="PS50109"/>
    </source>
</evidence>
<dbReference type="SMART" id="SM00304">
    <property type="entry name" value="HAMP"/>
    <property type="match status" value="1"/>
</dbReference>
<dbReference type="SUPFAM" id="SSF55874">
    <property type="entry name" value="ATPase domain of HSP90 chaperone/DNA topoisomerase II/histidine kinase"/>
    <property type="match status" value="1"/>
</dbReference>
<dbReference type="PRINTS" id="PR00344">
    <property type="entry name" value="BCTRLSENSOR"/>
</dbReference>
<dbReference type="Gene3D" id="3.30.565.10">
    <property type="entry name" value="Histidine kinase-like ATPase, C-terminal domain"/>
    <property type="match status" value="1"/>
</dbReference>
<evidence type="ECO:0000256" key="16">
    <source>
        <dbReference type="ARBA" id="ARBA00040841"/>
    </source>
</evidence>
<evidence type="ECO:0000256" key="12">
    <source>
        <dbReference type="ARBA" id="ARBA00023012"/>
    </source>
</evidence>
<dbReference type="AlphaFoldDB" id="A0AAD0KMA5"/>
<dbReference type="CDD" id="cd00082">
    <property type="entry name" value="HisKA"/>
    <property type="match status" value="1"/>
</dbReference>
<evidence type="ECO:0000256" key="13">
    <source>
        <dbReference type="ARBA" id="ARBA00023026"/>
    </source>
</evidence>
<name>A0AAD0KMA5_9BACL</name>
<evidence type="ECO:0000256" key="1">
    <source>
        <dbReference type="ARBA" id="ARBA00000085"/>
    </source>
</evidence>
<comment type="catalytic activity">
    <reaction evidence="1">
        <text>ATP + protein L-histidine = ADP + protein N-phospho-L-histidine.</text>
        <dbReference type="EC" id="2.7.13.3"/>
    </reaction>
</comment>
<dbReference type="CDD" id="cd06225">
    <property type="entry name" value="HAMP"/>
    <property type="match status" value="1"/>
</dbReference>
<feature type="transmembrane region" description="Helical" evidence="17">
    <location>
        <begin position="149"/>
        <end position="172"/>
    </location>
</feature>
<dbReference type="SMART" id="SM00387">
    <property type="entry name" value="HATPase_c"/>
    <property type="match status" value="1"/>
</dbReference>
<dbReference type="PANTHER" id="PTHR45528">
    <property type="entry name" value="SENSOR HISTIDINE KINASE CPXA"/>
    <property type="match status" value="1"/>
</dbReference>
<keyword evidence="14 17" id="KW-0472">Membrane</keyword>
<keyword evidence="7 17" id="KW-0812">Transmembrane</keyword>
<dbReference type="FunFam" id="1.10.287.130:FF:000001">
    <property type="entry name" value="Two-component sensor histidine kinase"/>
    <property type="match status" value="1"/>
</dbReference>
<dbReference type="InterPro" id="IPR036097">
    <property type="entry name" value="HisK_dim/P_sf"/>
</dbReference>
<dbReference type="GO" id="GO:0005886">
    <property type="term" value="C:plasma membrane"/>
    <property type="evidence" value="ECO:0007669"/>
    <property type="project" value="UniProtKB-SubCell"/>
</dbReference>
<dbReference type="Proteomes" id="UP000249163">
    <property type="component" value="Chromosome"/>
</dbReference>
<reference evidence="20 21" key="1">
    <citation type="submission" date="2017-06" db="EMBL/GenBank/DDBJ databases">
        <title>Complete genome sequence of Paenibacillus odorifer CBA7130.</title>
        <authorList>
            <person name="Nam Y.-D."/>
            <person name="Kang J."/>
            <person name="Chung W.-H."/>
        </authorList>
    </citation>
    <scope>NUCLEOTIDE SEQUENCE [LARGE SCALE GENOMIC DNA]</scope>
    <source>
        <strain evidence="20 21">CBA7130</strain>
    </source>
</reference>
<keyword evidence="6" id="KW-0808">Transferase</keyword>
<dbReference type="Gene3D" id="1.10.287.130">
    <property type="match status" value="1"/>
</dbReference>
<evidence type="ECO:0000256" key="2">
    <source>
        <dbReference type="ARBA" id="ARBA00004651"/>
    </source>
</evidence>
<keyword evidence="13" id="KW-0843">Virulence</keyword>
<keyword evidence="12" id="KW-0902">Two-component regulatory system</keyword>
<sequence>MLKKNLRLGIVITFIGIVIISLMISFLLNVRFSENNVTPNHIFIRVAGDVAKVLTLIDDPEKAQAFTKLLNKYGVDIAKVRVNEWSDAVFSVDKEKLAALFKPDSTDAVMLNDKSGVAIVGIPIVDKEKAALIIKIDFSSSLITFRRNVFFTLLTVLVIGSLLILLMSGFIVKPIKRLTEAAKKMASGDLSVRLTYKNQDEFGELMESFNHMASELQKIDSVRDDFVSNVSHEMQSPLTSIRGFTRALQDGVVPIEEQKEHLDIIYQETLRLSRLSDNLLRLASLDSEHHPVNLTTFQLDEQLRRAIVLAEPQWAQKNIQIELDLLPCEITVDKDLFDQVWQNLINNAIKYTSQEGIIHVEIERSIAFVKVSIKDSGQGIPEAALPRIFDRFYMVDKARSSVHKGNGLGLSIVLKILKMHDCKIEVESKVGEGTQFIVSIPVSQPYE</sequence>
<dbReference type="InterPro" id="IPR003660">
    <property type="entry name" value="HAMP_dom"/>
</dbReference>
<dbReference type="SMART" id="SM00388">
    <property type="entry name" value="HisKA"/>
    <property type="match status" value="1"/>
</dbReference>
<evidence type="ECO:0000256" key="8">
    <source>
        <dbReference type="ARBA" id="ARBA00022741"/>
    </source>
</evidence>
<keyword evidence="4" id="KW-1003">Cell membrane</keyword>
<dbReference type="FunFam" id="3.30.565.10:FF:000006">
    <property type="entry name" value="Sensor histidine kinase WalK"/>
    <property type="match status" value="1"/>
</dbReference>
<keyword evidence="10" id="KW-0067">ATP-binding</keyword>
<dbReference type="InterPro" id="IPR036890">
    <property type="entry name" value="HATPase_C_sf"/>
</dbReference>
<evidence type="ECO:0000313" key="21">
    <source>
        <dbReference type="Proteomes" id="UP000249163"/>
    </source>
</evidence>
<dbReference type="EC" id="2.7.13.3" evidence="3"/>
<evidence type="ECO:0000256" key="9">
    <source>
        <dbReference type="ARBA" id="ARBA00022777"/>
    </source>
</evidence>
<dbReference type="RefSeq" id="WP_111505637.1">
    <property type="nucleotide sequence ID" value="NZ_CP021965.1"/>
</dbReference>
<dbReference type="PROSITE" id="PS50109">
    <property type="entry name" value="HIS_KIN"/>
    <property type="match status" value="1"/>
</dbReference>
<keyword evidence="11 17" id="KW-1133">Transmembrane helix</keyword>
<dbReference type="PANTHER" id="PTHR45528:SF11">
    <property type="entry name" value="HISTIDINE KINASE"/>
    <property type="match status" value="1"/>
</dbReference>
<evidence type="ECO:0000256" key="6">
    <source>
        <dbReference type="ARBA" id="ARBA00022679"/>
    </source>
</evidence>
<evidence type="ECO:0000313" key="20">
    <source>
        <dbReference type="EMBL" id="AWV35885.1"/>
    </source>
</evidence>
<dbReference type="InterPro" id="IPR003594">
    <property type="entry name" value="HATPase_dom"/>
</dbReference>
<evidence type="ECO:0000256" key="7">
    <source>
        <dbReference type="ARBA" id="ARBA00022692"/>
    </source>
</evidence>
<comment type="subcellular location">
    <subcellularLocation>
        <location evidence="2">Cell membrane</location>
        <topology evidence="2">Multi-pass membrane protein</topology>
    </subcellularLocation>
</comment>
<dbReference type="SUPFAM" id="SSF47384">
    <property type="entry name" value="Homodimeric domain of signal transducing histidine kinase"/>
    <property type="match status" value="1"/>
</dbReference>
<evidence type="ECO:0000256" key="5">
    <source>
        <dbReference type="ARBA" id="ARBA00022553"/>
    </source>
</evidence>
<keyword evidence="8" id="KW-0547">Nucleotide-binding</keyword>
<dbReference type="Pfam" id="PF02518">
    <property type="entry name" value="HATPase_c"/>
    <property type="match status" value="1"/>
</dbReference>
<accession>A0AAD0KMA5</accession>
<evidence type="ECO:0000256" key="4">
    <source>
        <dbReference type="ARBA" id="ARBA00022475"/>
    </source>
</evidence>
<dbReference type="Gene3D" id="6.10.340.10">
    <property type="match status" value="1"/>
</dbReference>
<feature type="domain" description="Histidine kinase" evidence="18">
    <location>
        <begin position="229"/>
        <end position="444"/>
    </location>
</feature>
<dbReference type="InterPro" id="IPR003661">
    <property type="entry name" value="HisK_dim/P_dom"/>
</dbReference>
<dbReference type="SUPFAM" id="SSF158472">
    <property type="entry name" value="HAMP domain-like"/>
    <property type="match status" value="1"/>
</dbReference>
<evidence type="ECO:0000256" key="14">
    <source>
        <dbReference type="ARBA" id="ARBA00023136"/>
    </source>
</evidence>
<dbReference type="CDD" id="cd00075">
    <property type="entry name" value="HATPase"/>
    <property type="match status" value="1"/>
</dbReference>
<feature type="transmembrane region" description="Helical" evidence="17">
    <location>
        <begin position="6"/>
        <end position="28"/>
    </location>
</feature>
<comment type="function">
    <text evidence="15">Member of the two-component regulatory system HssS/HssR involved in intracellular heme homeostasis and tempering of staphylococcal virulence. HssS functions as a heme sensor histidine kinase which is autophosphorylated at a histidine residue and transfers its phosphate group to an aspartate residue of HssR. HssR/HssS activates the expression of hrtAB, an efflux pump, in response to extracellular heme, hemin, hemoglobin or blood.</text>
</comment>
<evidence type="ECO:0000256" key="3">
    <source>
        <dbReference type="ARBA" id="ARBA00012438"/>
    </source>
</evidence>
<dbReference type="GO" id="GO:0000155">
    <property type="term" value="F:phosphorelay sensor kinase activity"/>
    <property type="evidence" value="ECO:0007669"/>
    <property type="project" value="InterPro"/>
</dbReference>
<evidence type="ECO:0000256" key="17">
    <source>
        <dbReference type="SAM" id="Phobius"/>
    </source>
</evidence>
<evidence type="ECO:0000256" key="15">
    <source>
        <dbReference type="ARBA" id="ARBA00037219"/>
    </source>
</evidence>
<evidence type="ECO:0000256" key="10">
    <source>
        <dbReference type="ARBA" id="ARBA00022840"/>
    </source>
</evidence>
<dbReference type="GO" id="GO:0005524">
    <property type="term" value="F:ATP binding"/>
    <property type="evidence" value="ECO:0007669"/>
    <property type="project" value="UniProtKB-KW"/>
</dbReference>
<dbReference type="Pfam" id="PF00672">
    <property type="entry name" value="HAMP"/>
    <property type="match status" value="1"/>
</dbReference>
<dbReference type="Pfam" id="PF00512">
    <property type="entry name" value="HisKA"/>
    <property type="match status" value="1"/>
</dbReference>
<gene>
    <name evidence="20" type="ORF">CD191_26535</name>
</gene>
<feature type="domain" description="HAMP" evidence="19">
    <location>
        <begin position="169"/>
        <end position="221"/>
    </location>
</feature>
<dbReference type="EMBL" id="CP021965">
    <property type="protein sequence ID" value="AWV35885.1"/>
    <property type="molecule type" value="Genomic_DNA"/>
</dbReference>
<keyword evidence="5" id="KW-0597">Phosphoprotein</keyword>
<dbReference type="InterPro" id="IPR005467">
    <property type="entry name" value="His_kinase_dom"/>
</dbReference>
<dbReference type="InterPro" id="IPR050398">
    <property type="entry name" value="HssS/ArlS-like"/>
</dbReference>
<evidence type="ECO:0000256" key="11">
    <source>
        <dbReference type="ARBA" id="ARBA00022989"/>
    </source>
</evidence>
<protein>
    <recommendedName>
        <fullName evidence="16">Heme sensor protein HssS</fullName>
        <ecNumber evidence="3">2.7.13.3</ecNumber>
    </recommendedName>
</protein>
<dbReference type="InterPro" id="IPR004358">
    <property type="entry name" value="Sig_transdc_His_kin-like_C"/>
</dbReference>
<evidence type="ECO:0000259" key="19">
    <source>
        <dbReference type="PROSITE" id="PS50885"/>
    </source>
</evidence>
<keyword evidence="9 20" id="KW-0418">Kinase</keyword>
<proteinExistence type="predicted"/>